<evidence type="ECO:0000256" key="2">
    <source>
        <dbReference type="ARBA" id="ARBA00023306"/>
    </source>
</evidence>
<dbReference type="GO" id="GO:0019901">
    <property type="term" value="F:protein kinase binding"/>
    <property type="evidence" value="ECO:0007669"/>
    <property type="project" value="InterPro"/>
</dbReference>
<organism evidence="4 5">
    <name type="scientific">Leptobrachium leishanense</name>
    <name type="common">Leishan spiny toad</name>
    <dbReference type="NCBI Taxonomy" id="445787"/>
    <lineage>
        <taxon>Eukaryota</taxon>
        <taxon>Metazoa</taxon>
        <taxon>Chordata</taxon>
        <taxon>Craniata</taxon>
        <taxon>Vertebrata</taxon>
        <taxon>Euteleostomi</taxon>
        <taxon>Amphibia</taxon>
        <taxon>Batrachia</taxon>
        <taxon>Anura</taxon>
        <taxon>Pelobatoidea</taxon>
        <taxon>Megophryidae</taxon>
        <taxon>Leptobrachium</taxon>
    </lineage>
</organism>
<gene>
    <name evidence="4" type="primary">SPDYC</name>
</gene>
<dbReference type="Pfam" id="PF11357">
    <property type="entry name" value="Spy1"/>
    <property type="match status" value="1"/>
</dbReference>
<dbReference type="OrthoDB" id="9442170at2759"/>
<dbReference type="AlphaFoldDB" id="A0A8C5WEZ6"/>
<dbReference type="InterPro" id="IPR052316">
    <property type="entry name" value="Speedy-Ringo_regulator"/>
</dbReference>
<evidence type="ECO:0000256" key="3">
    <source>
        <dbReference type="SAM" id="MobiDB-lite"/>
    </source>
</evidence>
<reference evidence="4" key="1">
    <citation type="submission" date="2025-08" db="UniProtKB">
        <authorList>
            <consortium name="Ensembl"/>
        </authorList>
    </citation>
    <scope>IDENTIFICATION</scope>
</reference>
<name>A0A8C5WEZ6_9ANUR</name>
<dbReference type="GeneTree" id="ENSGT00940000154524"/>
<reference evidence="4" key="2">
    <citation type="submission" date="2025-09" db="UniProtKB">
        <authorList>
            <consortium name="Ensembl"/>
        </authorList>
    </citation>
    <scope>IDENTIFICATION</scope>
</reference>
<dbReference type="InterPro" id="IPR020984">
    <property type="entry name" value="Speedy"/>
</dbReference>
<dbReference type="Ensembl" id="ENSLLET00000034646.1">
    <property type="protein sequence ID" value="ENSLLEP00000033372.1"/>
    <property type="gene ID" value="ENSLLEG00000021138.1"/>
</dbReference>
<feature type="region of interest" description="Disordered" evidence="3">
    <location>
        <begin position="311"/>
        <end position="345"/>
    </location>
</feature>
<evidence type="ECO:0000313" key="4">
    <source>
        <dbReference type="Ensembl" id="ENSLLEP00000033372.1"/>
    </source>
</evidence>
<dbReference type="PANTHER" id="PTHR31545:SF2">
    <property type="entry name" value="SPEEDY PROTEIN C"/>
    <property type="match status" value="1"/>
</dbReference>
<keyword evidence="2" id="KW-0131">Cell cycle</keyword>
<dbReference type="PANTHER" id="PTHR31545">
    <property type="entry name" value="SEEDY PROTEIN A/C FAMILY MEMBER"/>
    <property type="match status" value="1"/>
</dbReference>
<dbReference type="Proteomes" id="UP000694569">
    <property type="component" value="Unplaced"/>
</dbReference>
<sequence>MSLLGGGRPCLLITTFIRRPPDHVGLVAASPDCALCSDQPVCLCPHTFIMKNMQTSSQALPTAANGLKQSISKGRMHTQAGGAHKVRIPEREDPAVRSKVAHTSHLNLQPQERQAFYRLLEHEMIQEFLSMDGCLRISDKYLIAMVLAYFKRAGLYTNEYTTLNFFVALYLANDMEEDEEDYKYEIFPWALGNSWRDLFPKFLRLRDNFWARMHYRAVVSRRCCIEVMAKDPSHWAWQRDRPVHHGGAIRNYLRNEDLFPRGPGFTPTSCSLCQGASPCDSDKASVSSPSPEQSITAFTNEEWSQDIILPVHQDPDTSYDIQRKPIRKSYQEPKQPAQMEFYRNH</sequence>
<proteinExistence type="inferred from homology"/>
<evidence type="ECO:0000256" key="1">
    <source>
        <dbReference type="ARBA" id="ARBA00010932"/>
    </source>
</evidence>
<protein>
    <submittedName>
        <fullName evidence="4">Speedy/RINGO cell cycle regulator family member C</fullName>
    </submittedName>
</protein>
<accession>A0A8C5WEZ6</accession>
<keyword evidence="5" id="KW-1185">Reference proteome</keyword>
<evidence type="ECO:0000313" key="5">
    <source>
        <dbReference type="Proteomes" id="UP000694569"/>
    </source>
</evidence>
<comment type="similarity">
    <text evidence="1">Belongs to the Speedy/Ringo family.</text>
</comment>